<protein>
    <submittedName>
        <fullName evidence="1">Uncharacterized protein</fullName>
    </submittedName>
</protein>
<dbReference type="AlphaFoldDB" id="A0A0A8YJV4"/>
<proteinExistence type="predicted"/>
<dbReference type="EMBL" id="GBRH01275023">
    <property type="protein sequence ID" value="JAD22872.1"/>
    <property type="molecule type" value="Transcribed_RNA"/>
</dbReference>
<sequence>MKLLQKEMKLLTQKNHLHYTYKFLTFLNLPTVPGSSNFIGEKTEGKILNFCDSK</sequence>
<reference evidence="1" key="2">
    <citation type="journal article" date="2015" name="Data Brief">
        <title>Shoot transcriptome of the giant reed, Arundo donax.</title>
        <authorList>
            <person name="Barrero R.A."/>
            <person name="Guerrero F.D."/>
            <person name="Moolhuijzen P."/>
            <person name="Goolsby J.A."/>
            <person name="Tidwell J."/>
            <person name="Bellgard S.E."/>
            <person name="Bellgard M.I."/>
        </authorList>
    </citation>
    <scope>NUCLEOTIDE SEQUENCE</scope>
    <source>
        <tissue evidence="1">Shoot tissue taken approximately 20 cm above the soil surface</tissue>
    </source>
</reference>
<organism evidence="1">
    <name type="scientific">Arundo donax</name>
    <name type="common">Giant reed</name>
    <name type="synonym">Donax arundinaceus</name>
    <dbReference type="NCBI Taxonomy" id="35708"/>
    <lineage>
        <taxon>Eukaryota</taxon>
        <taxon>Viridiplantae</taxon>
        <taxon>Streptophyta</taxon>
        <taxon>Embryophyta</taxon>
        <taxon>Tracheophyta</taxon>
        <taxon>Spermatophyta</taxon>
        <taxon>Magnoliopsida</taxon>
        <taxon>Liliopsida</taxon>
        <taxon>Poales</taxon>
        <taxon>Poaceae</taxon>
        <taxon>PACMAD clade</taxon>
        <taxon>Arundinoideae</taxon>
        <taxon>Arundineae</taxon>
        <taxon>Arundo</taxon>
    </lineage>
</organism>
<accession>A0A0A8YJV4</accession>
<evidence type="ECO:0000313" key="1">
    <source>
        <dbReference type="EMBL" id="JAD22872.1"/>
    </source>
</evidence>
<name>A0A0A8YJV4_ARUDO</name>
<reference evidence="1" key="1">
    <citation type="submission" date="2014-09" db="EMBL/GenBank/DDBJ databases">
        <authorList>
            <person name="Magalhaes I.L.F."/>
            <person name="Oliveira U."/>
            <person name="Santos F.R."/>
            <person name="Vidigal T.H.D.A."/>
            <person name="Brescovit A.D."/>
            <person name="Santos A.J."/>
        </authorList>
    </citation>
    <scope>NUCLEOTIDE SEQUENCE</scope>
    <source>
        <tissue evidence="1">Shoot tissue taken approximately 20 cm above the soil surface</tissue>
    </source>
</reference>